<feature type="non-terminal residue" evidence="2">
    <location>
        <position position="94"/>
    </location>
</feature>
<protein>
    <submittedName>
        <fullName evidence="2">Uncharacterized protein</fullName>
    </submittedName>
</protein>
<accession>A0A382EVQ9</accession>
<evidence type="ECO:0000256" key="1">
    <source>
        <dbReference type="SAM" id="MobiDB-lite"/>
    </source>
</evidence>
<organism evidence="2">
    <name type="scientific">marine metagenome</name>
    <dbReference type="NCBI Taxonomy" id="408172"/>
    <lineage>
        <taxon>unclassified sequences</taxon>
        <taxon>metagenomes</taxon>
        <taxon>ecological metagenomes</taxon>
    </lineage>
</organism>
<gene>
    <name evidence="2" type="ORF">METZ01_LOCUS207730</name>
</gene>
<reference evidence="2" key="1">
    <citation type="submission" date="2018-05" db="EMBL/GenBank/DDBJ databases">
        <authorList>
            <person name="Lanie J.A."/>
            <person name="Ng W.-L."/>
            <person name="Kazmierczak K.M."/>
            <person name="Andrzejewski T.M."/>
            <person name="Davidsen T.M."/>
            <person name="Wayne K.J."/>
            <person name="Tettelin H."/>
            <person name="Glass J.I."/>
            <person name="Rusch D."/>
            <person name="Podicherti R."/>
            <person name="Tsui H.-C.T."/>
            <person name="Winkler M.E."/>
        </authorList>
    </citation>
    <scope>NUCLEOTIDE SEQUENCE</scope>
</reference>
<sequence>MTIKKFTLLSIGLLLAAFVFDVSAADKKLPGYNDTPVIPGQKWRVHDASRPRPKVVKAGPSKTLGIKPPKDAVVLFDGTDTSKWSHNKWKVENG</sequence>
<name>A0A382EVQ9_9ZZZZ</name>
<proteinExistence type="predicted"/>
<dbReference type="AlphaFoldDB" id="A0A382EVQ9"/>
<dbReference type="EMBL" id="UINC01046619">
    <property type="protein sequence ID" value="SVB54876.1"/>
    <property type="molecule type" value="Genomic_DNA"/>
</dbReference>
<dbReference type="Gene3D" id="2.60.120.560">
    <property type="entry name" value="Exo-inulinase, domain 1"/>
    <property type="match status" value="1"/>
</dbReference>
<feature type="region of interest" description="Disordered" evidence="1">
    <location>
        <begin position="45"/>
        <end position="64"/>
    </location>
</feature>
<evidence type="ECO:0000313" key="2">
    <source>
        <dbReference type="EMBL" id="SVB54876.1"/>
    </source>
</evidence>